<evidence type="ECO:0000256" key="3">
    <source>
        <dbReference type="ARBA" id="ARBA00022475"/>
    </source>
</evidence>
<feature type="transmembrane region" description="Helical" evidence="7">
    <location>
        <begin position="148"/>
        <end position="168"/>
    </location>
</feature>
<dbReference type="Proteomes" id="UP000297454">
    <property type="component" value="Unassembled WGS sequence"/>
</dbReference>
<evidence type="ECO:0000259" key="8">
    <source>
        <dbReference type="PROSITE" id="PS50928"/>
    </source>
</evidence>
<evidence type="ECO:0000313" key="10">
    <source>
        <dbReference type="Proteomes" id="UP000297454"/>
    </source>
</evidence>
<feature type="domain" description="ABC transmembrane type-1" evidence="8">
    <location>
        <begin position="80"/>
        <end position="285"/>
    </location>
</feature>
<feature type="transmembrane region" description="Helical" evidence="7">
    <location>
        <begin position="84"/>
        <end position="103"/>
    </location>
</feature>
<feature type="transmembrane region" description="Helical" evidence="7">
    <location>
        <begin position="271"/>
        <end position="291"/>
    </location>
</feature>
<comment type="caution">
    <text evidence="9">The sequence shown here is derived from an EMBL/GenBank/DDBJ whole genome shotgun (WGS) entry which is preliminary data.</text>
</comment>
<keyword evidence="6 7" id="KW-0472">Membrane</keyword>
<evidence type="ECO:0000256" key="7">
    <source>
        <dbReference type="RuleBase" id="RU363032"/>
    </source>
</evidence>
<keyword evidence="4 7" id="KW-0812">Transmembrane</keyword>
<dbReference type="Pfam" id="PF00528">
    <property type="entry name" value="BPD_transp_1"/>
    <property type="match status" value="1"/>
</dbReference>
<evidence type="ECO:0000313" key="9">
    <source>
        <dbReference type="EMBL" id="TFF64850.1"/>
    </source>
</evidence>
<reference evidence="9 10" key="1">
    <citation type="submission" date="2019-01" db="EMBL/GenBank/DDBJ databases">
        <title>Draft Genome Sequences of Helcococcus ovis Strains Isolated from the Uterus and Vagina of Dairy Cows with Metritis.</title>
        <authorList>
            <person name="Cunha F."/>
            <person name="Jeon S.J."/>
            <person name="Kutzer P."/>
            <person name="Galvao K.N."/>
        </authorList>
    </citation>
    <scope>NUCLEOTIDE SEQUENCE [LARGE SCALE GENOMIC DNA]</scope>
    <source>
        <strain evidence="9 10">KG-37</strain>
    </source>
</reference>
<organism evidence="9 10">
    <name type="scientific">Helcococcus ovis</name>
    <dbReference type="NCBI Taxonomy" id="72026"/>
    <lineage>
        <taxon>Bacteria</taxon>
        <taxon>Bacillati</taxon>
        <taxon>Bacillota</taxon>
        <taxon>Tissierellia</taxon>
        <taxon>Tissierellales</taxon>
        <taxon>Peptoniphilaceae</taxon>
        <taxon>Helcococcus</taxon>
    </lineage>
</organism>
<dbReference type="GO" id="GO:0055085">
    <property type="term" value="P:transmembrane transport"/>
    <property type="evidence" value="ECO:0007669"/>
    <property type="project" value="InterPro"/>
</dbReference>
<dbReference type="RefSeq" id="WP_134744485.1">
    <property type="nucleotide sequence ID" value="NZ_JBFNGE010000068.1"/>
</dbReference>
<evidence type="ECO:0000256" key="6">
    <source>
        <dbReference type="ARBA" id="ARBA00023136"/>
    </source>
</evidence>
<keyword evidence="3" id="KW-1003">Cell membrane</keyword>
<accession>A0A4V3IY59</accession>
<dbReference type="PANTHER" id="PTHR43744:SF9">
    <property type="entry name" value="POLYGALACTURONAN_RHAMNOGALACTURONAN TRANSPORT SYSTEM PERMEASE PROTEIN YTCP"/>
    <property type="match status" value="1"/>
</dbReference>
<evidence type="ECO:0000256" key="2">
    <source>
        <dbReference type="ARBA" id="ARBA00022448"/>
    </source>
</evidence>
<dbReference type="EMBL" id="SCFR01000028">
    <property type="protein sequence ID" value="TFF64850.1"/>
    <property type="molecule type" value="Genomic_DNA"/>
</dbReference>
<dbReference type="AlphaFoldDB" id="A0A4V3IY59"/>
<feature type="transmembrane region" description="Helical" evidence="7">
    <location>
        <begin position="190"/>
        <end position="215"/>
    </location>
</feature>
<dbReference type="InterPro" id="IPR035906">
    <property type="entry name" value="MetI-like_sf"/>
</dbReference>
<gene>
    <name evidence="9" type="ORF">EQF91_07060</name>
</gene>
<keyword evidence="5 7" id="KW-1133">Transmembrane helix</keyword>
<evidence type="ECO:0000256" key="1">
    <source>
        <dbReference type="ARBA" id="ARBA00004651"/>
    </source>
</evidence>
<comment type="subcellular location">
    <subcellularLocation>
        <location evidence="1 7">Cell membrane</location>
        <topology evidence="1 7">Multi-pass membrane protein</topology>
    </subcellularLocation>
</comment>
<protein>
    <submittedName>
        <fullName evidence="9">Carbohydrate ABC transporter permease</fullName>
    </submittedName>
</protein>
<dbReference type="InterPro" id="IPR000515">
    <property type="entry name" value="MetI-like"/>
</dbReference>
<dbReference type="PANTHER" id="PTHR43744">
    <property type="entry name" value="ABC TRANSPORTER PERMEASE PROTEIN MG189-RELATED-RELATED"/>
    <property type="match status" value="1"/>
</dbReference>
<dbReference type="GO" id="GO:0005886">
    <property type="term" value="C:plasma membrane"/>
    <property type="evidence" value="ECO:0007669"/>
    <property type="project" value="UniProtKB-SubCell"/>
</dbReference>
<feature type="transmembrane region" description="Helical" evidence="7">
    <location>
        <begin position="115"/>
        <end position="136"/>
    </location>
</feature>
<keyword evidence="2 7" id="KW-0813">Transport</keyword>
<dbReference type="PROSITE" id="PS50928">
    <property type="entry name" value="ABC_TM1"/>
    <property type="match status" value="1"/>
</dbReference>
<proteinExistence type="inferred from homology"/>
<name>A0A4V3IY59_9FIRM</name>
<evidence type="ECO:0000256" key="5">
    <source>
        <dbReference type="ARBA" id="ARBA00022989"/>
    </source>
</evidence>
<dbReference type="Gene3D" id="1.10.3720.10">
    <property type="entry name" value="MetI-like"/>
    <property type="match status" value="1"/>
</dbReference>
<comment type="similarity">
    <text evidence="7">Belongs to the binding-protein-dependent transport system permease family.</text>
</comment>
<keyword evidence="10" id="KW-1185">Reference proteome</keyword>
<feature type="transmembrane region" description="Helical" evidence="7">
    <location>
        <begin position="20"/>
        <end position="39"/>
    </location>
</feature>
<dbReference type="CDD" id="cd06261">
    <property type="entry name" value="TM_PBP2"/>
    <property type="match status" value="1"/>
</dbReference>
<evidence type="ECO:0000256" key="4">
    <source>
        <dbReference type="ARBA" id="ARBA00022692"/>
    </source>
</evidence>
<dbReference type="SUPFAM" id="SSF161098">
    <property type="entry name" value="MetI-like"/>
    <property type="match status" value="1"/>
</dbReference>
<sequence>MAKKKLKSSIAISGGTNILFNILLFLIAAMCIFPLLYVFSISISTKESIAQYGYQIIPKEISLASYKQILGNGSSILNAFKNSVILTIVGTILGTFTIITYAYAMSRNDFLYRRFFNTIAFIPMLFGGGMVASYIVMVNILGLKNTPLALLLPLLFNTFYLVIMRTFFQTSVPFALIEAAMVDGANEFDIFFKIVLPISLPGIATISLFLTLAYWNDWFNAMIYLDDTFSPYSTLQYMLIKIQRTLEVVILKNSQMGPAAMEALKSLPTDGIRMAIVVVTTFPIALSYPFFQRYFVQGLTLGAVKE</sequence>